<keyword evidence="2" id="KW-1185">Reference proteome</keyword>
<dbReference type="Proteomes" id="UP000085678">
    <property type="component" value="Unplaced"/>
</dbReference>
<evidence type="ECO:0000256" key="1">
    <source>
        <dbReference type="SAM" id="MobiDB-lite"/>
    </source>
</evidence>
<reference evidence="3" key="1">
    <citation type="submission" date="2025-08" db="UniProtKB">
        <authorList>
            <consortium name="RefSeq"/>
        </authorList>
    </citation>
    <scope>IDENTIFICATION</scope>
    <source>
        <tissue evidence="3">Gonads</tissue>
    </source>
</reference>
<evidence type="ECO:0000313" key="3">
    <source>
        <dbReference type="RefSeq" id="XP_023931337.1"/>
    </source>
</evidence>
<feature type="compositionally biased region" description="Basic and acidic residues" evidence="1">
    <location>
        <begin position="84"/>
        <end position="98"/>
    </location>
</feature>
<protein>
    <submittedName>
        <fullName evidence="3">Uncharacterized protein LOC112041849</fullName>
    </submittedName>
</protein>
<gene>
    <name evidence="3" type="primary">LOC112041849</name>
</gene>
<dbReference type="GeneID" id="112041849"/>
<dbReference type="AlphaFoldDB" id="A0A2R2MMQ5"/>
<sequence>MTVCFLHFREEDYISTLVHERKRLKPGTIPSIFPFNKVKDVPSSRTSRLAKRRKVGLSDPVTVPTAPDYIHEVEVESQADEAVEDKHEDCPGVSRKESTSSQCDIITPSDTRESIMLYQQMTSCKRINLFMYL</sequence>
<dbReference type="RefSeq" id="XP_023931337.1">
    <property type="nucleotide sequence ID" value="XM_024075569.1"/>
</dbReference>
<feature type="region of interest" description="Disordered" evidence="1">
    <location>
        <begin position="78"/>
        <end position="105"/>
    </location>
</feature>
<dbReference type="KEGG" id="lak:112041849"/>
<organism evidence="2 3">
    <name type="scientific">Lingula anatina</name>
    <name type="common">Brachiopod</name>
    <name type="synonym">Lingula unguis</name>
    <dbReference type="NCBI Taxonomy" id="7574"/>
    <lineage>
        <taxon>Eukaryota</taxon>
        <taxon>Metazoa</taxon>
        <taxon>Spiralia</taxon>
        <taxon>Lophotrochozoa</taxon>
        <taxon>Brachiopoda</taxon>
        <taxon>Linguliformea</taxon>
        <taxon>Lingulata</taxon>
        <taxon>Lingulida</taxon>
        <taxon>Linguloidea</taxon>
        <taxon>Lingulidae</taxon>
        <taxon>Lingula</taxon>
    </lineage>
</organism>
<name>A0A2R2MMQ5_LINAN</name>
<accession>A0A2R2MMQ5</accession>
<dbReference type="InParanoid" id="A0A2R2MMQ5"/>
<dbReference type="OrthoDB" id="6144404at2759"/>
<evidence type="ECO:0000313" key="2">
    <source>
        <dbReference type="Proteomes" id="UP000085678"/>
    </source>
</evidence>
<proteinExistence type="predicted"/>